<dbReference type="SUPFAM" id="SSF103473">
    <property type="entry name" value="MFS general substrate transporter"/>
    <property type="match status" value="2"/>
</dbReference>
<keyword evidence="3 7" id="KW-0812">Transmembrane</keyword>
<dbReference type="CDD" id="cd06179">
    <property type="entry name" value="MFS_TRI12_like"/>
    <property type="match status" value="1"/>
</dbReference>
<feature type="transmembrane region" description="Helical" evidence="7">
    <location>
        <begin position="372"/>
        <end position="397"/>
    </location>
</feature>
<reference evidence="9 10" key="1">
    <citation type="submission" date="2018-12" db="EMBL/GenBank/DDBJ databases">
        <title>Venturia inaequalis Genome Resource.</title>
        <authorList>
            <person name="Lichtner F.J."/>
        </authorList>
    </citation>
    <scope>NUCLEOTIDE SEQUENCE [LARGE SCALE GENOMIC DNA]</scope>
    <source>
        <strain evidence="9 10">120213</strain>
    </source>
</reference>
<feature type="transmembrane region" description="Helical" evidence="7">
    <location>
        <begin position="297"/>
        <end position="319"/>
    </location>
</feature>
<dbReference type="PROSITE" id="PS50850">
    <property type="entry name" value="MFS"/>
    <property type="match status" value="1"/>
</dbReference>
<name>A0A8H3V8S1_VENIN</name>
<keyword evidence="5 7" id="KW-0472">Membrane</keyword>
<dbReference type="InterPro" id="IPR020846">
    <property type="entry name" value="MFS_dom"/>
</dbReference>
<keyword evidence="4 7" id="KW-1133">Transmembrane helix</keyword>
<feature type="domain" description="Major facilitator superfamily (MFS) profile" evidence="8">
    <location>
        <begin position="69"/>
        <end position="535"/>
    </location>
</feature>
<evidence type="ECO:0000256" key="3">
    <source>
        <dbReference type="ARBA" id="ARBA00022692"/>
    </source>
</evidence>
<feature type="transmembrane region" description="Helical" evidence="7">
    <location>
        <begin position="404"/>
        <end position="422"/>
    </location>
</feature>
<feature type="transmembrane region" description="Helical" evidence="7">
    <location>
        <begin position="66"/>
        <end position="84"/>
    </location>
</feature>
<feature type="transmembrane region" description="Helical" evidence="7">
    <location>
        <begin position="428"/>
        <end position="448"/>
    </location>
</feature>
<dbReference type="Proteomes" id="UP000447873">
    <property type="component" value="Unassembled WGS sequence"/>
</dbReference>
<organism evidence="9 10">
    <name type="scientific">Venturia inaequalis</name>
    <name type="common">Apple scab fungus</name>
    <dbReference type="NCBI Taxonomy" id="5025"/>
    <lineage>
        <taxon>Eukaryota</taxon>
        <taxon>Fungi</taxon>
        <taxon>Dikarya</taxon>
        <taxon>Ascomycota</taxon>
        <taxon>Pezizomycotina</taxon>
        <taxon>Dothideomycetes</taxon>
        <taxon>Pleosporomycetidae</taxon>
        <taxon>Venturiales</taxon>
        <taxon>Venturiaceae</taxon>
        <taxon>Venturia</taxon>
    </lineage>
</organism>
<evidence type="ECO:0000259" key="8">
    <source>
        <dbReference type="PROSITE" id="PS50850"/>
    </source>
</evidence>
<dbReference type="InterPro" id="IPR010573">
    <property type="entry name" value="MFS_Str1/Tri12-like"/>
</dbReference>
<feature type="transmembrane region" description="Helical" evidence="7">
    <location>
        <begin position="331"/>
        <end position="352"/>
    </location>
</feature>
<accession>A0A8H3V8S1</accession>
<dbReference type="InterPro" id="IPR053791">
    <property type="entry name" value="MFS_Tri12-like"/>
</dbReference>
<protein>
    <recommendedName>
        <fullName evidence="8">Major facilitator superfamily (MFS) profile domain-containing protein</fullName>
    </recommendedName>
</protein>
<feature type="transmembrane region" description="Helical" evidence="7">
    <location>
        <begin position="552"/>
        <end position="571"/>
    </location>
</feature>
<proteinExistence type="predicted"/>
<dbReference type="GO" id="GO:0005886">
    <property type="term" value="C:plasma membrane"/>
    <property type="evidence" value="ECO:0007669"/>
    <property type="project" value="TreeGrafter"/>
</dbReference>
<feature type="transmembrane region" description="Helical" evidence="7">
    <location>
        <begin position="135"/>
        <end position="153"/>
    </location>
</feature>
<feature type="transmembrane region" description="Helical" evidence="7">
    <location>
        <begin position="460"/>
        <end position="485"/>
    </location>
</feature>
<keyword evidence="2" id="KW-0813">Transport</keyword>
<feature type="transmembrane region" description="Helical" evidence="7">
    <location>
        <begin position="192"/>
        <end position="214"/>
    </location>
</feature>
<evidence type="ECO:0000256" key="2">
    <source>
        <dbReference type="ARBA" id="ARBA00022448"/>
    </source>
</evidence>
<evidence type="ECO:0000313" key="10">
    <source>
        <dbReference type="Proteomes" id="UP000447873"/>
    </source>
</evidence>
<evidence type="ECO:0000256" key="7">
    <source>
        <dbReference type="SAM" id="Phobius"/>
    </source>
</evidence>
<dbReference type="GO" id="GO:0022857">
    <property type="term" value="F:transmembrane transporter activity"/>
    <property type="evidence" value="ECO:0007669"/>
    <property type="project" value="InterPro"/>
</dbReference>
<evidence type="ECO:0000256" key="6">
    <source>
        <dbReference type="SAM" id="MobiDB-lite"/>
    </source>
</evidence>
<feature type="transmembrane region" description="Helical" evidence="7">
    <location>
        <begin position="266"/>
        <end position="285"/>
    </location>
</feature>
<dbReference type="PANTHER" id="PTHR23501">
    <property type="entry name" value="MAJOR FACILITATOR SUPERFAMILY"/>
    <property type="match status" value="1"/>
</dbReference>
<feature type="region of interest" description="Disordered" evidence="6">
    <location>
        <begin position="590"/>
        <end position="616"/>
    </location>
</feature>
<feature type="transmembrane region" description="Helical" evidence="7">
    <location>
        <begin position="226"/>
        <end position="245"/>
    </location>
</feature>
<evidence type="ECO:0000256" key="1">
    <source>
        <dbReference type="ARBA" id="ARBA00004141"/>
    </source>
</evidence>
<evidence type="ECO:0000256" key="5">
    <source>
        <dbReference type="ARBA" id="ARBA00023136"/>
    </source>
</evidence>
<dbReference type="EMBL" id="WNWS01000065">
    <property type="protein sequence ID" value="KAE9983241.1"/>
    <property type="molecule type" value="Genomic_DNA"/>
</dbReference>
<evidence type="ECO:0000313" key="9">
    <source>
        <dbReference type="EMBL" id="KAE9983241.1"/>
    </source>
</evidence>
<comment type="subcellular location">
    <subcellularLocation>
        <location evidence="1">Membrane</location>
        <topology evidence="1">Multi-pass membrane protein</topology>
    </subcellularLocation>
</comment>
<dbReference type="AlphaFoldDB" id="A0A8H3V8S1"/>
<feature type="compositionally biased region" description="Basic and acidic residues" evidence="6">
    <location>
        <begin position="594"/>
        <end position="616"/>
    </location>
</feature>
<sequence>MSDTTNHEIQGTKMAVQQVDNSHSDKSGVHVVQRVHADGTVVLIDAHAIGGDLDEVTVGYFLSPNFICTFLSVCLASICAYLGWVLPANTLLLINADIGPSLDINWVGTSWTLGSRSVGFLIFGRLSDVFGRKYLVIAFQVLGLVGCIVGATAQSINVLIGSNLLNGIAAAGQLSFGIVIGELVPNKLRGPAITIIFLSSLPFAVFGPSIARAFFINTAQKWRWSYYIGIICNALALIGYVVFYHPPTYDQLHVHGKSKWLQFKELDFVGLFLFLAGCVLFLIGLSWGGSRYTWTSAYVLSFIIIGIVTLIVFVMYEAFVFKGQALMPPRIFKNVGYSAIVICATVGAMVYYSMTILWPSIIGNYTTDSEKIGIQSAVVGGGILLGQTFGGFGLSYVPKVKWQAMITSILGAAFVASLASIGPDTHSAAIALGILATFFIGYVDNITFPGVTLVLEAQDIGLASGVLGSIRGMGGAVAQSMYVSILTTNVAKYLPQYVTPAALAAGLPPSSLSSLYASMAAGDFSAVPGMTPEIMKAVETQTQRAYFSAFQVVFYATIPFGVLLVAAACFVPDMEQFLHNNIAKRLQHMGTKGGEAREGRELGTVKNEKRSGDDVV</sequence>
<dbReference type="Pfam" id="PF06609">
    <property type="entry name" value="TRI12"/>
    <property type="match status" value="1"/>
</dbReference>
<gene>
    <name evidence="9" type="ORF">EG328_010182</name>
</gene>
<dbReference type="Gene3D" id="1.20.1250.20">
    <property type="entry name" value="MFS general substrate transporter like domains"/>
    <property type="match status" value="1"/>
</dbReference>
<comment type="caution">
    <text evidence="9">The sequence shown here is derived from an EMBL/GenBank/DDBJ whole genome shotgun (WGS) entry which is preliminary data.</text>
</comment>
<feature type="transmembrane region" description="Helical" evidence="7">
    <location>
        <begin position="159"/>
        <end position="180"/>
    </location>
</feature>
<dbReference type="InterPro" id="IPR036259">
    <property type="entry name" value="MFS_trans_sf"/>
</dbReference>
<evidence type="ECO:0000256" key="4">
    <source>
        <dbReference type="ARBA" id="ARBA00022989"/>
    </source>
</evidence>
<dbReference type="PANTHER" id="PTHR23501:SF109">
    <property type="entry name" value="MAJOR FACILITATOR SUPERFAMILY (MFS) PROFILE DOMAIN-CONTAINING PROTEIN-RELATED"/>
    <property type="match status" value="1"/>
</dbReference>